<feature type="site" description="Catalytically relevant" evidence="6">
    <location>
        <position position="209"/>
    </location>
</feature>
<evidence type="ECO:0000256" key="5">
    <source>
        <dbReference type="PIRSR" id="PIRSR004692-2"/>
    </source>
</evidence>
<feature type="domain" description="CBS" evidence="8">
    <location>
        <begin position="225"/>
        <end position="283"/>
    </location>
</feature>
<dbReference type="AlphaFoldDB" id="A0A6I3KKC3"/>
<dbReference type="Pfam" id="PF01380">
    <property type="entry name" value="SIS"/>
    <property type="match status" value="1"/>
</dbReference>
<feature type="site" description="Catalytically relevant" evidence="6">
    <location>
        <position position="168"/>
    </location>
</feature>
<dbReference type="PANTHER" id="PTHR42745:SF1">
    <property type="entry name" value="ARABINOSE 5-PHOSPHATE ISOMERASE KDSD"/>
    <property type="match status" value="1"/>
</dbReference>
<keyword evidence="11" id="KW-1185">Reference proteome</keyword>
<dbReference type="CDD" id="cd04604">
    <property type="entry name" value="CBS_pair_SIS_assoc"/>
    <property type="match status" value="1"/>
</dbReference>
<dbReference type="SMART" id="SM00116">
    <property type="entry name" value="CBS"/>
    <property type="match status" value="2"/>
</dbReference>
<keyword evidence="2" id="KW-0677">Repeat</keyword>
<protein>
    <submittedName>
        <fullName evidence="10">KpsF/GutQ family sugar-phosphate isomerase</fullName>
    </submittedName>
</protein>
<dbReference type="InterPro" id="IPR000644">
    <property type="entry name" value="CBS_dom"/>
</dbReference>
<dbReference type="EMBL" id="WMBQ01000001">
    <property type="protein sequence ID" value="MTD94197.1"/>
    <property type="molecule type" value="Genomic_DNA"/>
</dbReference>
<evidence type="ECO:0000256" key="7">
    <source>
        <dbReference type="PROSITE-ProRule" id="PRU00703"/>
    </source>
</evidence>
<dbReference type="InterPro" id="IPR001347">
    <property type="entry name" value="SIS_dom"/>
</dbReference>
<dbReference type="CDD" id="cd05014">
    <property type="entry name" value="SIS_Kpsf"/>
    <property type="match status" value="1"/>
</dbReference>
<evidence type="ECO:0000259" key="9">
    <source>
        <dbReference type="PROSITE" id="PS51464"/>
    </source>
</evidence>
<evidence type="ECO:0000256" key="2">
    <source>
        <dbReference type="ARBA" id="ARBA00022737"/>
    </source>
</evidence>
<evidence type="ECO:0000256" key="4">
    <source>
        <dbReference type="PIRNR" id="PIRNR004692"/>
    </source>
</evidence>
<keyword evidence="5" id="KW-0479">Metal-binding</keyword>
<comment type="similarity">
    <text evidence="1 4">Belongs to the SIS family. GutQ/KpsF subfamily.</text>
</comment>
<evidence type="ECO:0000256" key="3">
    <source>
        <dbReference type="ARBA" id="ARBA00023122"/>
    </source>
</evidence>
<gene>
    <name evidence="10" type="ORF">GIW81_07585</name>
</gene>
<dbReference type="GO" id="GO:1901135">
    <property type="term" value="P:carbohydrate derivative metabolic process"/>
    <property type="evidence" value="ECO:0007669"/>
    <property type="project" value="InterPro"/>
</dbReference>
<dbReference type="InterPro" id="IPR035474">
    <property type="entry name" value="SIS_Kpsf"/>
</dbReference>
<feature type="site" description="Catalytically relevant" evidence="6">
    <location>
        <position position="75"/>
    </location>
</feature>
<evidence type="ECO:0000313" key="11">
    <source>
        <dbReference type="Proteomes" id="UP000440694"/>
    </source>
</evidence>
<evidence type="ECO:0000256" key="1">
    <source>
        <dbReference type="ARBA" id="ARBA00008165"/>
    </source>
</evidence>
<feature type="domain" description="SIS" evidence="9">
    <location>
        <begin position="57"/>
        <end position="200"/>
    </location>
</feature>
<dbReference type="InterPro" id="IPR046342">
    <property type="entry name" value="CBS_dom_sf"/>
</dbReference>
<dbReference type="RefSeq" id="WP_154738654.1">
    <property type="nucleotide sequence ID" value="NZ_WMBQ01000001.1"/>
</dbReference>
<dbReference type="PIRSF" id="PIRSF004692">
    <property type="entry name" value="KdsD_KpsF"/>
    <property type="match status" value="1"/>
</dbReference>
<dbReference type="GO" id="GO:0005975">
    <property type="term" value="P:carbohydrate metabolic process"/>
    <property type="evidence" value="ECO:0007669"/>
    <property type="project" value="InterPro"/>
</dbReference>
<dbReference type="PANTHER" id="PTHR42745">
    <property type="match status" value="1"/>
</dbReference>
<sequence>MTAAEGPLRKFGSVEASKKLSRLPVASALRTLDLECEGLNRLRESLTGPMGPAFADALRILRAAKGRVVVTGIGKSGHVGQKIAATFASTGRPAFFVHPTEASHGDLGMITPDDVLLALSWSGETVELKPLITYSRRYGVPLIAITSRIESALGQHSDIVLELPRSKEACPHGLAPTTSTTMQLALGDCLAMALLEAKGFTPQEFKAFHPGGSLGASLKYVSDVMHAGDRMPLARDNVPMSAALVIMTQKSLGCLGIVDAKGKLIGIVTDGDLRRHMGENLVRRRTVDIMTCAPKTVKPGMLASAALELINASRITALFVVERGKPVGIVHVHDLLRAGIA</sequence>
<feature type="domain" description="CBS" evidence="8">
    <location>
        <begin position="290"/>
        <end position="341"/>
    </location>
</feature>
<dbReference type="InterPro" id="IPR050986">
    <property type="entry name" value="GutQ/KpsF_isomerases"/>
</dbReference>
<accession>A0A6I3KKC3</accession>
<reference evidence="10 11" key="1">
    <citation type="submission" date="2019-11" db="EMBL/GenBank/DDBJ databases">
        <title>Identification of a novel strain.</title>
        <authorList>
            <person name="Xu Q."/>
            <person name="Wang G."/>
        </authorList>
    </citation>
    <scope>NUCLEOTIDE SEQUENCE [LARGE SCALE GENOMIC DNA]</scope>
    <source>
        <strain evidence="11">xq</strain>
    </source>
</reference>
<evidence type="ECO:0000256" key="6">
    <source>
        <dbReference type="PIRSR" id="PIRSR004692-3"/>
    </source>
</evidence>
<dbReference type="SUPFAM" id="SSF53697">
    <property type="entry name" value="SIS domain"/>
    <property type="match status" value="1"/>
</dbReference>
<dbReference type="Gene3D" id="3.10.580.10">
    <property type="entry name" value="CBS-domain"/>
    <property type="match status" value="1"/>
</dbReference>
<dbReference type="PROSITE" id="PS51371">
    <property type="entry name" value="CBS"/>
    <property type="match status" value="2"/>
</dbReference>
<dbReference type="GO" id="GO:0046872">
    <property type="term" value="F:metal ion binding"/>
    <property type="evidence" value="ECO:0007669"/>
    <property type="project" value="UniProtKB-KW"/>
</dbReference>
<name>A0A6I3KKC3_9HYPH</name>
<dbReference type="GO" id="GO:0019146">
    <property type="term" value="F:arabinose-5-phosphate isomerase activity"/>
    <property type="evidence" value="ECO:0007669"/>
    <property type="project" value="UniProtKB-ARBA"/>
</dbReference>
<dbReference type="NCBIfam" id="TIGR00393">
    <property type="entry name" value="kpsF"/>
    <property type="match status" value="1"/>
</dbReference>
<keyword evidence="10" id="KW-0413">Isomerase</keyword>
<dbReference type="Proteomes" id="UP000440694">
    <property type="component" value="Unassembled WGS sequence"/>
</dbReference>
<keyword evidence="3 7" id="KW-0129">CBS domain</keyword>
<dbReference type="PROSITE" id="PS51464">
    <property type="entry name" value="SIS"/>
    <property type="match status" value="1"/>
</dbReference>
<dbReference type="InterPro" id="IPR004800">
    <property type="entry name" value="KdsD/KpsF-type"/>
</dbReference>
<dbReference type="FunFam" id="3.40.50.10490:FF:000011">
    <property type="entry name" value="Arabinose 5-phosphate isomerase"/>
    <property type="match status" value="1"/>
</dbReference>
<dbReference type="Gene3D" id="3.40.50.10490">
    <property type="entry name" value="Glucose-6-phosphate isomerase like protein, domain 1"/>
    <property type="match status" value="1"/>
</dbReference>
<comment type="caution">
    <text evidence="10">The sequence shown here is derived from an EMBL/GenBank/DDBJ whole genome shotgun (WGS) entry which is preliminary data.</text>
</comment>
<organism evidence="10 11">
    <name type="scientific">Hyphomicrobium album</name>
    <dbReference type="NCBI Taxonomy" id="2665159"/>
    <lineage>
        <taxon>Bacteria</taxon>
        <taxon>Pseudomonadati</taxon>
        <taxon>Pseudomonadota</taxon>
        <taxon>Alphaproteobacteria</taxon>
        <taxon>Hyphomicrobiales</taxon>
        <taxon>Hyphomicrobiaceae</taxon>
        <taxon>Hyphomicrobium</taxon>
    </lineage>
</organism>
<evidence type="ECO:0000259" key="8">
    <source>
        <dbReference type="PROSITE" id="PS51371"/>
    </source>
</evidence>
<feature type="site" description="Catalytically relevant" evidence="6">
    <location>
        <position position="127"/>
    </location>
</feature>
<proteinExistence type="inferred from homology"/>
<dbReference type="InterPro" id="IPR046348">
    <property type="entry name" value="SIS_dom_sf"/>
</dbReference>
<dbReference type="Pfam" id="PF00571">
    <property type="entry name" value="CBS"/>
    <property type="match status" value="2"/>
</dbReference>
<dbReference type="GO" id="GO:0097367">
    <property type="term" value="F:carbohydrate derivative binding"/>
    <property type="evidence" value="ECO:0007669"/>
    <property type="project" value="InterPro"/>
</dbReference>
<feature type="binding site" evidence="5">
    <location>
        <position position="98"/>
    </location>
    <ligand>
        <name>Zn(2+)</name>
        <dbReference type="ChEBI" id="CHEBI:29105"/>
    </ligand>
</feature>
<evidence type="ECO:0000313" key="10">
    <source>
        <dbReference type="EMBL" id="MTD94197.1"/>
    </source>
</evidence>
<keyword evidence="5" id="KW-0862">Zinc</keyword>